<organism evidence="1 2">
    <name type="scientific">Melastoma candidum</name>
    <dbReference type="NCBI Taxonomy" id="119954"/>
    <lineage>
        <taxon>Eukaryota</taxon>
        <taxon>Viridiplantae</taxon>
        <taxon>Streptophyta</taxon>
        <taxon>Embryophyta</taxon>
        <taxon>Tracheophyta</taxon>
        <taxon>Spermatophyta</taxon>
        <taxon>Magnoliopsida</taxon>
        <taxon>eudicotyledons</taxon>
        <taxon>Gunneridae</taxon>
        <taxon>Pentapetalae</taxon>
        <taxon>rosids</taxon>
        <taxon>malvids</taxon>
        <taxon>Myrtales</taxon>
        <taxon>Melastomataceae</taxon>
        <taxon>Melastomatoideae</taxon>
        <taxon>Melastomateae</taxon>
        <taxon>Melastoma</taxon>
    </lineage>
</organism>
<comment type="caution">
    <text evidence="1">The sequence shown here is derived from an EMBL/GenBank/DDBJ whole genome shotgun (WGS) entry which is preliminary data.</text>
</comment>
<name>A0ACB9MSL4_9MYRT</name>
<gene>
    <name evidence="1" type="ORF">MLD38_032020</name>
</gene>
<evidence type="ECO:0000313" key="1">
    <source>
        <dbReference type="EMBL" id="KAI4326741.1"/>
    </source>
</evidence>
<evidence type="ECO:0000313" key="2">
    <source>
        <dbReference type="Proteomes" id="UP001057402"/>
    </source>
</evidence>
<reference evidence="2" key="1">
    <citation type="journal article" date="2023" name="Front. Plant Sci.">
        <title>Chromosomal-level genome assembly of Melastoma candidum provides insights into trichome evolution.</title>
        <authorList>
            <person name="Zhong Y."/>
            <person name="Wu W."/>
            <person name="Sun C."/>
            <person name="Zou P."/>
            <person name="Liu Y."/>
            <person name="Dai S."/>
            <person name="Zhou R."/>
        </authorList>
    </citation>
    <scope>NUCLEOTIDE SEQUENCE [LARGE SCALE GENOMIC DNA]</scope>
</reference>
<dbReference type="EMBL" id="CM042888">
    <property type="protein sequence ID" value="KAI4326741.1"/>
    <property type="molecule type" value="Genomic_DNA"/>
</dbReference>
<accession>A0ACB9MSL4</accession>
<sequence>MLYVVRFWFAGNNNLTLLTAFVVFLSSYPHSNLGSSLSLVLDSGWAMSWAGLRHMPITTSRQKLLESVSTHPSVPSECSCNIVPSYSLVGCCIIKKINPRHVPTPEEKRTNKQTDVKF</sequence>
<dbReference type="Proteomes" id="UP001057402">
    <property type="component" value="Chromosome 9"/>
</dbReference>
<proteinExistence type="predicted"/>
<keyword evidence="2" id="KW-1185">Reference proteome</keyword>
<protein>
    <submittedName>
        <fullName evidence="1">Uncharacterized protein</fullName>
    </submittedName>
</protein>